<organism evidence="1 2">
    <name type="scientific">Tsuneonella litorea</name>
    <dbReference type="NCBI Taxonomy" id="2976475"/>
    <lineage>
        <taxon>Bacteria</taxon>
        <taxon>Pseudomonadati</taxon>
        <taxon>Pseudomonadota</taxon>
        <taxon>Alphaproteobacteria</taxon>
        <taxon>Sphingomonadales</taxon>
        <taxon>Erythrobacteraceae</taxon>
        <taxon>Tsuneonella</taxon>
    </lineage>
</organism>
<dbReference type="Proteomes" id="UP001142648">
    <property type="component" value="Unassembled WGS sequence"/>
</dbReference>
<protein>
    <submittedName>
        <fullName evidence="1">Uncharacterized protein</fullName>
    </submittedName>
</protein>
<name>A0A9X3AK94_9SPHN</name>
<dbReference type="EMBL" id="JAOAMV010000002">
    <property type="protein sequence ID" value="MCT2558079.1"/>
    <property type="molecule type" value="Genomic_DNA"/>
</dbReference>
<evidence type="ECO:0000313" key="1">
    <source>
        <dbReference type="EMBL" id="MCT2558079.1"/>
    </source>
</evidence>
<reference evidence="1" key="1">
    <citation type="submission" date="2022-09" db="EMBL/GenBank/DDBJ databases">
        <title>The genome sequence of Tsuneonella sp. YG55.</title>
        <authorList>
            <person name="Liu Y."/>
        </authorList>
    </citation>
    <scope>NUCLEOTIDE SEQUENCE</scope>
    <source>
        <strain evidence="1">YG55</strain>
    </source>
</reference>
<dbReference type="AlphaFoldDB" id="A0A9X3AK94"/>
<accession>A0A9X3AK94</accession>
<keyword evidence="2" id="KW-1185">Reference proteome</keyword>
<sequence length="244" mass="25594">MLFAKGQRPDADRLAAAIEAAGRLTVTHRFAQSDHPDTAGSHSPVFTGFELLRDGMTYDLTGLAPGPSVAIPPIRHRFGFSGSSDDLEAAVLVPGPHLAAGAHSIPVVRTQAGIAASLAGLLPGLVAYGWKPARTLVGADFFASSVSAWLEGGAFPSLGFTAFATDSQGGMVSEGLSWFTGQELRFSNDIAKDRANAARLGVRLVNQLVSQGRLTSQDHIIAPDGGRLALEPTRDGKTIRVRRA</sequence>
<gene>
    <name evidence="1" type="ORF">N0B51_03695</name>
</gene>
<dbReference type="RefSeq" id="WP_259960876.1">
    <property type="nucleotide sequence ID" value="NZ_JAOAMV010000002.1"/>
</dbReference>
<comment type="caution">
    <text evidence="1">The sequence shown here is derived from an EMBL/GenBank/DDBJ whole genome shotgun (WGS) entry which is preliminary data.</text>
</comment>
<proteinExistence type="predicted"/>
<evidence type="ECO:0000313" key="2">
    <source>
        <dbReference type="Proteomes" id="UP001142648"/>
    </source>
</evidence>